<keyword evidence="7" id="KW-1133">Transmembrane helix</keyword>
<comment type="similarity">
    <text evidence="2">Belongs to the AAA ATPase family. BCS1 subfamily.</text>
</comment>
<comment type="caution">
    <text evidence="10">The sequence shown here is derived from an EMBL/GenBank/DDBJ whole genome shotgun (WGS) entry which is preliminary data.</text>
</comment>
<keyword evidence="11" id="KW-1185">Reference proteome</keyword>
<evidence type="ECO:0000256" key="5">
    <source>
        <dbReference type="ARBA" id="ARBA00032816"/>
    </source>
</evidence>
<dbReference type="InterPro" id="IPR003960">
    <property type="entry name" value="ATPase_AAA_CS"/>
</dbReference>
<evidence type="ECO:0000256" key="3">
    <source>
        <dbReference type="ARBA" id="ARBA00016942"/>
    </source>
</evidence>
<evidence type="ECO:0000256" key="4">
    <source>
        <dbReference type="ARBA" id="ARBA00022792"/>
    </source>
</evidence>
<dbReference type="InterPro" id="IPR050747">
    <property type="entry name" value="Mitochondrial_chaperone_BCS1"/>
</dbReference>
<dbReference type="SMART" id="SM00382">
    <property type="entry name" value="AAA"/>
    <property type="match status" value="1"/>
</dbReference>
<feature type="domain" description="BCS1 N-terminal" evidence="9">
    <location>
        <begin position="23"/>
        <end position="191"/>
    </location>
</feature>
<keyword evidence="7" id="KW-0812">Transmembrane</keyword>
<dbReference type="Proteomes" id="UP001217089">
    <property type="component" value="Unassembled WGS sequence"/>
</dbReference>
<feature type="domain" description="BCS1 N-terminal" evidence="9">
    <location>
        <begin position="394"/>
        <end position="558"/>
    </location>
</feature>
<evidence type="ECO:0000256" key="7">
    <source>
        <dbReference type="SAM" id="Phobius"/>
    </source>
</evidence>
<dbReference type="PROSITE" id="PS00674">
    <property type="entry name" value="AAA"/>
    <property type="match status" value="1"/>
</dbReference>
<keyword evidence="7" id="KW-0472">Membrane</keyword>
<gene>
    <name evidence="10" type="ORF">KUTeg_013889</name>
</gene>
<evidence type="ECO:0000259" key="8">
    <source>
        <dbReference type="SMART" id="SM00382"/>
    </source>
</evidence>
<dbReference type="EMBL" id="JARBDR010000657">
    <property type="protein sequence ID" value="KAJ8309015.1"/>
    <property type="molecule type" value="Genomic_DNA"/>
</dbReference>
<organism evidence="10 11">
    <name type="scientific">Tegillarca granosa</name>
    <name type="common">Malaysian cockle</name>
    <name type="synonym">Anadara granosa</name>
    <dbReference type="NCBI Taxonomy" id="220873"/>
    <lineage>
        <taxon>Eukaryota</taxon>
        <taxon>Metazoa</taxon>
        <taxon>Spiralia</taxon>
        <taxon>Lophotrochozoa</taxon>
        <taxon>Mollusca</taxon>
        <taxon>Bivalvia</taxon>
        <taxon>Autobranchia</taxon>
        <taxon>Pteriomorphia</taxon>
        <taxon>Arcoida</taxon>
        <taxon>Arcoidea</taxon>
        <taxon>Arcidae</taxon>
        <taxon>Tegillarca</taxon>
    </lineage>
</organism>
<evidence type="ECO:0000256" key="1">
    <source>
        <dbReference type="ARBA" id="ARBA00004434"/>
    </source>
</evidence>
<proteinExistence type="inferred from homology"/>
<keyword evidence="6" id="KW-0547">Nucleotide-binding</keyword>
<evidence type="ECO:0000313" key="11">
    <source>
        <dbReference type="Proteomes" id="UP001217089"/>
    </source>
</evidence>
<evidence type="ECO:0000313" key="10">
    <source>
        <dbReference type="EMBL" id="KAJ8309015.1"/>
    </source>
</evidence>
<accession>A0ABQ9F051</accession>
<dbReference type="InterPro" id="IPR014851">
    <property type="entry name" value="BCS1_N"/>
</dbReference>
<dbReference type="Gene3D" id="3.40.50.300">
    <property type="entry name" value="P-loop containing nucleotide triphosphate hydrolases"/>
    <property type="match status" value="1"/>
</dbReference>
<evidence type="ECO:0000259" key="9">
    <source>
        <dbReference type="SMART" id="SM01024"/>
    </source>
</evidence>
<evidence type="ECO:0000256" key="2">
    <source>
        <dbReference type="ARBA" id="ARBA00007448"/>
    </source>
</evidence>
<dbReference type="CDD" id="cd19510">
    <property type="entry name" value="RecA-like_BCS1"/>
    <property type="match status" value="1"/>
</dbReference>
<feature type="transmembrane region" description="Helical" evidence="7">
    <location>
        <begin position="15"/>
        <end position="32"/>
    </location>
</feature>
<sequence>MPLSDFVLSLQDNPYFGAGAGLFGVGFVAAFLKKSTQYGMILFHRQCMMSLEVASKDKSYYWLLNWLSTRGMRTQHLSVETTYSQTEAGKIDTQYDFIPSPGNHFFRYKNTWIRVERNREKQMIDLHRGAPWESVTLTAIGRNRNVYVEILEEARQMALQQQEGKTIMYTAMGSEWRPFGYPRKKRPITSVILDTGVSEKILNDIKEFSGNSKWYMDRGIPYRRGYLLYGPPGCGKSSYINALAGVLDYSICVLNLSDRGLTDDRFNYLLTTAPEQSIVLLEDIDAAFESREINDNGVASAEARIIFMTTNYVDRLDPALIRPGRVDLKQKIDYANEDILQRMFSRFYPEQPQSRAEEFSRTVMSHNRPLICRYQTLFCLYKTTITLARELVCLVLGFVAAFLKKSTQYGMILFHRQCMMSLEVASKDKSNYWLLNWLSTRGMRTQHLSVETTYSQTEAGKIDTQYDFISSPGNHFFIYKNTWIRVERNREKQMIDFHRAAPWESVTLTAIGRNRNVYVEILEEARQMALQQQEGKTIMYTAMGSEWRPFGYPRKITTNNNCYSRYWCVREDFK</sequence>
<protein>
    <recommendedName>
        <fullName evidence="3">Mitochondrial chaperone BCS1</fullName>
    </recommendedName>
    <alternativeName>
        <fullName evidence="5">BCS1-like protein</fullName>
    </alternativeName>
</protein>
<dbReference type="Pfam" id="PF08740">
    <property type="entry name" value="BCS1_N"/>
    <property type="match status" value="2"/>
</dbReference>
<dbReference type="InterPro" id="IPR003959">
    <property type="entry name" value="ATPase_AAA_core"/>
</dbReference>
<evidence type="ECO:0000256" key="6">
    <source>
        <dbReference type="RuleBase" id="RU003651"/>
    </source>
</evidence>
<dbReference type="InterPro" id="IPR003593">
    <property type="entry name" value="AAA+_ATPase"/>
</dbReference>
<keyword evidence="4" id="KW-0496">Mitochondrion</keyword>
<dbReference type="SUPFAM" id="SSF52540">
    <property type="entry name" value="P-loop containing nucleoside triphosphate hydrolases"/>
    <property type="match status" value="1"/>
</dbReference>
<keyword evidence="4" id="KW-0999">Mitochondrion inner membrane</keyword>
<feature type="domain" description="AAA+ ATPase" evidence="8">
    <location>
        <begin position="222"/>
        <end position="336"/>
    </location>
</feature>
<comment type="subcellular location">
    <subcellularLocation>
        <location evidence="1">Mitochondrion inner membrane</location>
        <topology evidence="1">Single-pass membrane protein</topology>
    </subcellularLocation>
</comment>
<dbReference type="SMART" id="SM01024">
    <property type="entry name" value="BCS1_N"/>
    <property type="match status" value="2"/>
</dbReference>
<dbReference type="Pfam" id="PF00004">
    <property type="entry name" value="AAA"/>
    <property type="match status" value="1"/>
</dbReference>
<keyword evidence="6" id="KW-0067">ATP-binding</keyword>
<dbReference type="PANTHER" id="PTHR23070">
    <property type="entry name" value="BCS1 AAA-TYPE ATPASE"/>
    <property type="match status" value="1"/>
</dbReference>
<dbReference type="InterPro" id="IPR027417">
    <property type="entry name" value="P-loop_NTPase"/>
</dbReference>
<reference evidence="10 11" key="1">
    <citation type="submission" date="2022-12" db="EMBL/GenBank/DDBJ databases">
        <title>Chromosome-level genome of Tegillarca granosa.</title>
        <authorList>
            <person name="Kim J."/>
        </authorList>
    </citation>
    <scope>NUCLEOTIDE SEQUENCE [LARGE SCALE GENOMIC DNA]</scope>
    <source>
        <strain evidence="10">Teg-2019</strain>
        <tissue evidence="10">Adductor muscle</tissue>
    </source>
</reference>
<name>A0ABQ9F051_TEGGR</name>